<name>A0A4V2K0C8_9APHY</name>
<gene>
    <name evidence="1" type="ORF">BD311DRAFT_722630</name>
</gene>
<sequence length="115" mass="12478">MAFAIFCLGHKYQVDQLVAQGIAHPIECYTGDLDEPRDAITAALDIAHLTNTRSVLPIAYLHTCSAGARRSGCCSERLGSPGPERVVDARSKLMGYASRRSSRSSRGTGIWVALW</sequence>
<evidence type="ECO:0000313" key="1">
    <source>
        <dbReference type="EMBL" id="TBU28423.1"/>
    </source>
</evidence>
<dbReference type="AlphaFoldDB" id="A0A4V2K0C8"/>
<dbReference type="Proteomes" id="UP000292957">
    <property type="component" value="Unassembled WGS sequence"/>
</dbReference>
<reference evidence="1" key="1">
    <citation type="submission" date="2019-01" db="EMBL/GenBank/DDBJ databases">
        <title>Draft genome sequences of three monokaryotic isolates of the white-rot basidiomycete fungus Dichomitus squalens.</title>
        <authorList>
            <consortium name="DOE Joint Genome Institute"/>
            <person name="Lopez S.C."/>
            <person name="Andreopoulos B."/>
            <person name="Pangilinan J."/>
            <person name="Lipzen A."/>
            <person name="Riley R."/>
            <person name="Ahrendt S."/>
            <person name="Ng V."/>
            <person name="Barry K."/>
            <person name="Daum C."/>
            <person name="Grigoriev I.V."/>
            <person name="Hilden K.S."/>
            <person name="Makela M.R."/>
            <person name="de Vries R.P."/>
        </authorList>
    </citation>
    <scope>NUCLEOTIDE SEQUENCE [LARGE SCALE GENOMIC DNA]</scope>
    <source>
        <strain evidence="1">OM18370.1</strain>
    </source>
</reference>
<accession>A0A4V2K0C8</accession>
<proteinExistence type="predicted"/>
<dbReference type="EMBL" id="ML143422">
    <property type="protein sequence ID" value="TBU28423.1"/>
    <property type="molecule type" value="Genomic_DNA"/>
</dbReference>
<organism evidence="1">
    <name type="scientific">Dichomitus squalens</name>
    <dbReference type="NCBI Taxonomy" id="114155"/>
    <lineage>
        <taxon>Eukaryota</taxon>
        <taxon>Fungi</taxon>
        <taxon>Dikarya</taxon>
        <taxon>Basidiomycota</taxon>
        <taxon>Agaricomycotina</taxon>
        <taxon>Agaricomycetes</taxon>
        <taxon>Polyporales</taxon>
        <taxon>Polyporaceae</taxon>
        <taxon>Dichomitus</taxon>
    </lineage>
</organism>
<protein>
    <submittedName>
        <fullName evidence="1">Uncharacterized protein</fullName>
    </submittedName>
</protein>